<dbReference type="EMBL" id="UHAP01000001">
    <property type="protein sequence ID" value="SUK45487.1"/>
    <property type="molecule type" value="Genomic_DNA"/>
</dbReference>
<dbReference type="Proteomes" id="UP000255091">
    <property type="component" value="Unassembled WGS sequence"/>
</dbReference>
<gene>
    <name evidence="1" type="ORF">NCTC6133_01747</name>
</gene>
<name>A0A380DTL7_STAAU</name>
<dbReference type="AlphaFoldDB" id="A0A380DTL7"/>
<evidence type="ECO:0000313" key="1">
    <source>
        <dbReference type="EMBL" id="SUK45487.1"/>
    </source>
</evidence>
<organism evidence="1 2">
    <name type="scientific">Staphylococcus aureus</name>
    <dbReference type="NCBI Taxonomy" id="1280"/>
    <lineage>
        <taxon>Bacteria</taxon>
        <taxon>Bacillati</taxon>
        <taxon>Bacillota</taxon>
        <taxon>Bacilli</taxon>
        <taxon>Bacillales</taxon>
        <taxon>Staphylococcaceae</taxon>
        <taxon>Staphylococcus</taxon>
    </lineage>
</organism>
<sequence>MHLHANGIDQSKVRESIRLAIHRYAKVNINERLSF</sequence>
<accession>A0A380DTL7</accession>
<evidence type="ECO:0000313" key="2">
    <source>
        <dbReference type="Proteomes" id="UP000255091"/>
    </source>
</evidence>
<protein>
    <submittedName>
        <fullName evidence="1">Uncharacterized protein</fullName>
    </submittedName>
</protein>
<reference evidence="1 2" key="1">
    <citation type="submission" date="2018-06" db="EMBL/GenBank/DDBJ databases">
        <authorList>
            <consortium name="Pathogen Informatics"/>
            <person name="Doyle S."/>
        </authorList>
    </citation>
    <scope>NUCLEOTIDE SEQUENCE [LARGE SCALE GENOMIC DNA]</scope>
    <source>
        <strain evidence="1 2">NCTC6133</strain>
    </source>
</reference>
<proteinExistence type="predicted"/>